<proteinExistence type="predicted"/>
<dbReference type="AlphaFoldDB" id="A0A2U8QXZ4"/>
<name>A0A2U8QXZ4_9FLAO</name>
<dbReference type="EMBL" id="CP029463">
    <property type="protein sequence ID" value="AWM14939.1"/>
    <property type="molecule type" value="Genomic_DNA"/>
</dbReference>
<organism evidence="2 3">
    <name type="scientific">Flavobacterium sediminis</name>
    <dbReference type="NCBI Taxonomy" id="2201181"/>
    <lineage>
        <taxon>Bacteria</taxon>
        <taxon>Pseudomonadati</taxon>
        <taxon>Bacteroidota</taxon>
        <taxon>Flavobacteriia</taxon>
        <taxon>Flavobacteriales</taxon>
        <taxon>Flavobacteriaceae</taxon>
        <taxon>Flavobacterium</taxon>
    </lineage>
</organism>
<sequence>MTQLLSAQEFKDAGEYLTYVSKIEKPISKEMWKYTKTVAHSKSAKRIDNVRKNLIKTIQTAKATLEKNTNGFNGDLEFRDQVIDYFSFSELMIKEEYAKIIDLQEIAEQSYDYMEAYITTRELVNDKIDAEHEKLDAAQQAFAAKYKVNLLESAEDTDIEKKMKISGDVFKYHSNLYLIFFKCNYTDVLLDSSIKNKDIAAIQQNANALQQYAEEGIAKITEFAPIEGDKTLANETIKCMEMYQKIASEYAPKMIDFYTFNAKFEDAKVSLERKSEKERTKEELDNYNQMVKEINHKINDYNKANSDVTNMRNTYINKWNVTGEQYISKHVPSE</sequence>
<reference evidence="2 3" key="1">
    <citation type="submission" date="2018-05" db="EMBL/GenBank/DDBJ databases">
        <title>Flavobacterium sp. MEBiC07310.</title>
        <authorList>
            <person name="Baek K."/>
        </authorList>
    </citation>
    <scope>NUCLEOTIDE SEQUENCE [LARGE SCALE GENOMIC DNA]</scope>
    <source>
        <strain evidence="2 3">MEBiC07310</strain>
    </source>
</reference>
<feature type="coiled-coil region" evidence="1">
    <location>
        <begin position="277"/>
        <end position="304"/>
    </location>
</feature>
<evidence type="ECO:0008006" key="4">
    <source>
        <dbReference type="Google" id="ProtNLM"/>
    </source>
</evidence>
<evidence type="ECO:0000313" key="3">
    <source>
        <dbReference type="Proteomes" id="UP000245429"/>
    </source>
</evidence>
<evidence type="ECO:0000313" key="2">
    <source>
        <dbReference type="EMBL" id="AWM14939.1"/>
    </source>
</evidence>
<gene>
    <name evidence="2" type="ORF">DI487_14495</name>
</gene>
<dbReference type="Proteomes" id="UP000245429">
    <property type="component" value="Chromosome"/>
</dbReference>
<accession>A0A2U8QXZ4</accession>
<evidence type="ECO:0000256" key="1">
    <source>
        <dbReference type="SAM" id="Coils"/>
    </source>
</evidence>
<dbReference type="KEGG" id="fse:DI487_14495"/>
<keyword evidence="1" id="KW-0175">Coiled coil</keyword>
<keyword evidence="3" id="KW-1185">Reference proteome</keyword>
<protein>
    <recommendedName>
        <fullName evidence="4">DUF3829 domain-containing protein</fullName>
    </recommendedName>
</protein>